<dbReference type="GO" id="GO:0016787">
    <property type="term" value="F:hydrolase activity"/>
    <property type="evidence" value="ECO:0007669"/>
    <property type="project" value="InterPro"/>
</dbReference>
<accession>A0AA35TA28</accession>
<dbReference type="InterPro" id="IPR010496">
    <property type="entry name" value="AL/BT2_dom"/>
</dbReference>
<dbReference type="EMBL" id="CASHTH010003333">
    <property type="protein sequence ID" value="CAI8043522.1"/>
    <property type="molecule type" value="Genomic_DNA"/>
</dbReference>
<evidence type="ECO:0000313" key="3">
    <source>
        <dbReference type="Proteomes" id="UP001174909"/>
    </source>
</evidence>
<evidence type="ECO:0000259" key="1">
    <source>
        <dbReference type="Pfam" id="PF06439"/>
    </source>
</evidence>
<dbReference type="Gene3D" id="2.60.120.560">
    <property type="entry name" value="Exo-inulinase, domain 1"/>
    <property type="match status" value="1"/>
</dbReference>
<organism evidence="2 3">
    <name type="scientific">Geodia barretti</name>
    <name type="common">Barrett's horny sponge</name>
    <dbReference type="NCBI Taxonomy" id="519541"/>
    <lineage>
        <taxon>Eukaryota</taxon>
        <taxon>Metazoa</taxon>
        <taxon>Porifera</taxon>
        <taxon>Demospongiae</taxon>
        <taxon>Heteroscleromorpha</taxon>
        <taxon>Tetractinellida</taxon>
        <taxon>Astrophorina</taxon>
        <taxon>Geodiidae</taxon>
        <taxon>Geodia</taxon>
    </lineage>
</organism>
<gene>
    <name evidence="2" type="ORF">GBAR_LOCUS24130</name>
</gene>
<dbReference type="Proteomes" id="UP001174909">
    <property type="component" value="Unassembled WGS sequence"/>
</dbReference>
<proteinExistence type="predicted"/>
<reference evidence="2" key="1">
    <citation type="submission" date="2023-03" db="EMBL/GenBank/DDBJ databases">
        <authorList>
            <person name="Steffen K."/>
            <person name="Cardenas P."/>
        </authorList>
    </citation>
    <scope>NUCLEOTIDE SEQUENCE</scope>
</reference>
<feature type="domain" description="3-keto-alpha-glucoside-1,2-lyase/3-keto-2-hydroxy-glucal hydratase" evidence="1">
    <location>
        <begin position="22"/>
        <end position="180"/>
    </location>
</feature>
<name>A0AA35TA28_GEOBA</name>
<evidence type="ECO:0000313" key="2">
    <source>
        <dbReference type="EMBL" id="CAI8043522.1"/>
    </source>
</evidence>
<comment type="caution">
    <text evidence="2">The sequence shown here is derived from an EMBL/GenBank/DDBJ whole genome shotgun (WGS) entry which is preliminary data.</text>
</comment>
<dbReference type="AlphaFoldDB" id="A0AA35TA28"/>
<protein>
    <recommendedName>
        <fullName evidence="1">3-keto-alpha-glucoside-1,2-lyase/3-keto-2-hydroxy-glucal hydratase domain-containing protein</fullName>
    </recommendedName>
</protein>
<keyword evidence="3" id="KW-1185">Reference proteome</keyword>
<sequence>MLIGHTALAILYEFDSAKEIVDWELGPQATAEVKDGMLELTVAGGQNSGIYFGEDNWTDYRMEVKARKIAGPYFHLFVRTQEPAVDFYFMEISYNSHTTSLFMFQGGAGNEITGGPRPKRPDSKDTKGGDAYTIVFEVEGETLRTYIDGKLMVENQDKTYDKGRPGLGGRDSTVAYEYVEINEAFEPKDIKGLADWVKAHTEGGGNTLILTGITPSTIYPIGNAKPDGSLLEEFLDAGNTIFNTGEYTFYTSEGPDETNGQSALPNIIDVPEAFVWMGKGPDAWQANAVEMTPTQDGKDHVPSLKKYNTSYPFHLEDYEKSPWELEIALAENDDQDPRVEPAVLYNEDTGGRLGIFVQTYVVMSHIRVFRGARLWVNSSLTTIYQRFYRLNRPINNNDLGKTEVPRIAVSYQQSAVREEAVNGYQKSS</sequence>
<dbReference type="Pfam" id="PF06439">
    <property type="entry name" value="3keto-disac_hyd"/>
    <property type="match status" value="1"/>
</dbReference>